<dbReference type="Ensembl" id="ENSCLMT00005027591.1">
    <property type="protein sequence ID" value="ENSCLMP00005026430.1"/>
    <property type="gene ID" value="ENSCLMG00005011673.1"/>
</dbReference>
<keyword evidence="3 6" id="KW-0106">Calcium</keyword>
<dbReference type="InterPro" id="IPR011049">
    <property type="entry name" value="Serralysin-like_metalloprot_C"/>
</dbReference>
<feature type="compositionally biased region" description="Low complexity" evidence="7">
    <location>
        <begin position="1"/>
        <end position="13"/>
    </location>
</feature>
<dbReference type="FunFam" id="1.10.220.10:FF:000001">
    <property type="entry name" value="Annexin"/>
    <property type="match status" value="1"/>
</dbReference>
<dbReference type="InterPro" id="IPR018502">
    <property type="entry name" value="Annexin_repeat"/>
</dbReference>
<accession>A0A8C2ZF05</accession>
<dbReference type="GO" id="GO:0006909">
    <property type="term" value="P:phagocytosis"/>
    <property type="evidence" value="ECO:0007669"/>
    <property type="project" value="TreeGrafter"/>
</dbReference>
<feature type="compositionally biased region" description="Low complexity" evidence="7">
    <location>
        <begin position="125"/>
        <end position="136"/>
    </location>
</feature>
<dbReference type="SUPFAM" id="SSF101967">
    <property type="entry name" value="Adhesin YadA, collagen-binding domain"/>
    <property type="match status" value="1"/>
</dbReference>
<proteinExistence type="inferred from homology"/>
<comment type="domain">
    <text evidence="6">A pair of annexin repeats may form one binding site for calcium and phospholipid.</text>
</comment>
<dbReference type="InterPro" id="IPR001464">
    <property type="entry name" value="Annexin"/>
</dbReference>
<dbReference type="GO" id="GO:0012506">
    <property type="term" value="C:vesicle membrane"/>
    <property type="evidence" value="ECO:0007669"/>
    <property type="project" value="TreeGrafter"/>
</dbReference>
<reference evidence="8" key="1">
    <citation type="submission" date="2025-08" db="UniProtKB">
        <authorList>
            <consortium name="Ensembl"/>
        </authorList>
    </citation>
    <scope>IDENTIFICATION</scope>
</reference>
<keyword evidence="9" id="KW-1185">Reference proteome</keyword>
<dbReference type="GO" id="GO:0005634">
    <property type="term" value="C:nucleus"/>
    <property type="evidence" value="ECO:0007669"/>
    <property type="project" value="TreeGrafter"/>
</dbReference>
<evidence type="ECO:0000313" key="8">
    <source>
        <dbReference type="Ensembl" id="ENSCLMP00005026430.1"/>
    </source>
</evidence>
<organism evidence="8 9">
    <name type="scientific">Cyclopterus lumpus</name>
    <name type="common">Lumpsucker</name>
    <dbReference type="NCBI Taxonomy" id="8103"/>
    <lineage>
        <taxon>Eukaryota</taxon>
        <taxon>Metazoa</taxon>
        <taxon>Chordata</taxon>
        <taxon>Craniata</taxon>
        <taxon>Vertebrata</taxon>
        <taxon>Euteleostomi</taxon>
        <taxon>Actinopterygii</taxon>
        <taxon>Neopterygii</taxon>
        <taxon>Teleostei</taxon>
        <taxon>Neoteleostei</taxon>
        <taxon>Acanthomorphata</taxon>
        <taxon>Eupercaria</taxon>
        <taxon>Perciformes</taxon>
        <taxon>Cottioidei</taxon>
        <taxon>Cottales</taxon>
        <taxon>Cyclopteridae</taxon>
        <taxon>Cyclopterus</taxon>
    </lineage>
</organism>
<dbReference type="InterPro" id="IPR018252">
    <property type="entry name" value="Annexin_repeat_CS"/>
</dbReference>
<dbReference type="FunFam" id="1.10.220.10:FF:000003">
    <property type="entry name" value="Annexin"/>
    <property type="match status" value="1"/>
</dbReference>
<dbReference type="Proteomes" id="UP000694565">
    <property type="component" value="Unplaced"/>
</dbReference>
<evidence type="ECO:0000313" key="9">
    <source>
        <dbReference type="Proteomes" id="UP000694565"/>
    </source>
</evidence>
<feature type="compositionally biased region" description="Pro residues" evidence="7">
    <location>
        <begin position="160"/>
        <end position="171"/>
    </location>
</feature>
<gene>
    <name evidence="8" type="primary">anxa11b</name>
</gene>
<dbReference type="FunFam" id="1.10.220.10:FF:000002">
    <property type="entry name" value="Annexin"/>
    <property type="match status" value="1"/>
</dbReference>
<keyword evidence="4 6" id="KW-0041">Annexin</keyword>
<dbReference type="PANTHER" id="PTHR10502:SF178">
    <property type="entry name" value="ANNEXIN"/>
    <property type="match status" value="1"/>
</dbReference>
<reference evidence="8" key="2">
    <citation type="submission" date="2025-09" db="UniProtKB">
        <authorList>
            <consortium name="Ensembl"/>
        </authorList>
    </citation>
    <scope>IDENTIFICATION</scope>
</reference>
<feature type="region of interest" description="Disordered" evidence="7">
    <location>
        <begin position="1"/>
        <end position="102"/>
    </location>
</feature>
<dbReference type="PRINTS" id="PR00196">
    <property type="entry name" value="ANNEXIN"/>
</dbReference>
<dbReference type="GO" id="GO:0005509">
    <property type="term" value="F:calcium ion binding"/>
    <property type="evidence" value="ECO:0007669"/>
    <property type="project" value="InterPro"/>
</dbReference>
<dbReference type="GO" id="GO:0005886">
    <property type="term" value="C:plasma membrane"/>
    <property type="evidence" value="ECO:0007669"/>
    <property type="project" value="TreeGrafter"/>
</dbReference>
<feature type="region of interest" description="Disordered" evidence="7">
    <location>
        <begin position="125"/>
        <end position="189"/>
    </location>
</feature>
<feature type="compositionally biased region" description="Low complexity" evidence="7">
    <location>
        <begin position="21"/>
        <end position="102"/>
    </location>
</feature>
<dbReference type="SMART" id="SM00335">
    <property type="entry name" value="ANX"/>
    <property type="match status" value="4"/>
</dbReference>
<dbReference type="GO" id="GO:0005544">
    <property type="term" value="F:calcium-dependent phospholipid binding"/>
    <property type="evidence" value="ECO:0007669"/>
    <property type="project" value="UniProtKB-KW"/>
</dbReference>
<dbReference type="GO" id="GO:0001786">
    <property type="term" value="F:phosphatidylserine binding"/>
    <property type="evidence" value="ECO:0007669"/>
    <property type="project" value="TreeGrafter"/>
</dbReference>
<dbReference type="PANTHER" id="PTHR10502">
    <property type="entry name" value="ANNEXIN"/>
    <property type="match status" value="1"/>
</dbReference>
<dbReference type="AlphaFoldDB" id="A0A8C2ZF05"/>
<evidence type="ECO:0000256" key="2">
    <source>
        <dbReference type="ARBA" id="ARBA00022737"/>
    </source>
</evidence>
<name>A0A8C2ZF05_CYCLU</name>
<dbReference type="SUPFAM" id="SSF47874">
    <property type="entry name" value="Annexin"/>
    <property type="match status" value="1"/>
</dbReference>
<evidence type="ECO:0000256" key="1">
    <source>
        <dbReference type="ARBA" id="ARBA00007831"/>
    </source>
</evidence>
<keyword evidence="2 6" id="KW-0677">Repeat</keyword>
<evidence type="ECO:0000256" key="6">
    <source>
        <dbReference type="RuleBase" id="RU003540"/>
    </source>
</evidence>
<dbReference type="Pfam" id="PF00191">
    <property type="entry name" value="Annexin"/>
    <property type="match status" value="4"/>
</dbReference>
<protein>
    <recommendedName>
        <fullName evidence="6">Annexin</fullName>
    </recommendedName>
</protein>
<evidence type="ECO:0000256" key="5">
    <source>
        <dbReference type="ARBA" id="ARBA00023302"/>
    </source>
</evidence>
<evidence type="ECO:0000256" key="3">
    <source>
        <dbReference type="ARBA" id="ARBA00022837"/>
    </source>
</evidence>
<dbReference type="PROSITE" id="PS51897">
    <property type="entry name" value="ANNEXIN_2"/>
    <property type="match status" value="4"/>
</dbReference>
<evidence type="ECO:0000256" key="4">
    <source>
        <dbReference type="ARBA" id="ARBA00023216"/>
    </source>
</evidence>
<dbReference type="GO" id="GO:0005737">
    <property type="term" value="C:cytoplasm"/>
    <property type="evidence" value="ECO:0007669"/>
    <property type="project" value="TreeGrafter"/>
</dbReference>
<feature type="compositionally biased region" description="Gly residues" evidence="7">
    <location>
        <begin position="149"/>
        <end position="159"/>
    </location>
</feature>
<comment type="similarity">
    <text evidence="1 6">Belongs to the annexin family.</text>
</comment>
<dbReference type="PROSITE" id="PS00223">
    <property type="entry name" value="ANNEXIN_1"/>
    <property type="match status" value="3"/>
</dbReference>
<dbReference type="FunFam" id="1.10.220.10:FF:000004">
    <property type="entry name" value="Annexin"/>
    <property type="match status" value="1"/>
</dbReference>
<dbReference type="InterPro" id="IPR037104">
    <property type="entry name" value="Annexin_sf"/>
</dbReference>
<dbReference type="GO" id="GO:0032506">
    <property type="term" value="P:cytokinetic process"/>
    <property type="evidence" value="ECO:0007669"/>
    <property type="project" value="TreeGrafter"/>
</dbReference>
<dbReference type="GeneTree" id="ENSGT00940000165077"/>
<keyword evidence="5 6" id="KW-0111">Calcium/phospholipid-binding</keyword>
<dbReference type="Gene3D" id="1.10.220.10">
    <property type="entry name" value="Annexin"/>
    <property type="match status" value="4"/>
</dbReference>
<sequence>MSYPGYPPQSGGYPQQGGGYPPQQGAYPPQAGGYPPQAGGFPPQAGGYPPQAGGYPQQAGGYPPQAGGYPPQAGGYPQQAGGYPQQAGGYPQQAGGYPSQAGGYPPAAGGYPPAAGGYPSQPGGYPAPAGGFPPQAGAGGYPSMPPGGEPGGAQQGYPGGPAPGQPMPNYPGAPANNPSMPGYGSGVPSNPKAPAISKGYRGSLKDFPGADPLRDVEVLRKAMKGFGTDENAITELLGSRTNKQRVPMVAAYKTTYGKDLFHDLKSELTGNFEKLVLAMVKSPGQFDASELREAIKGAGTDEACLIEILSSRSNAEIINITKIYKAEYGKSLEDAISSDTSGHFRRLLVSLSQGNRDEREAVDVSLAKQDAQKLYAAGENKVGTDESQFNAILCALHRMPSVVPLSQPHMLTFFDTHFTRMCGRDIEKSICREMSGNVESGMVAVVKCIKNTPAYFAERLHKAMQGAGTKDETLIRIMVTRCEVDMLDIRQAYVKTYGKSLYNHISGDTSGDYKKLLLKLCGGND</sequence>
<evidence type="ECO:0000256" key="7">
    <source>
        <dbReference type="SAM" id="MobiDB-lite"/>
    </source>
</evidence>